<dbReference type="Proteomes" id="UP000285859">
    <property type="component" value="Unassembled WGS sequence"/>
</dbReference>
<dbReference type="SUPFAM" id="SSF53335">
    <property type="entry name" value="S-adenosyl-L-methionine-dependent methyltransferases"/>
    <property type="match status" value="1"/>
</dbReference>
<evidence type="ECO:0000256" key="6">
    <source>
        <dbReference type="PROSITE-ProRule" id="PRU01016"/>
    </source>
</evidence>
<organism evidence="7 8">
    <name type="scientific">Lactococcus lactis</name>
    <dbReference type="NCBI Taxonomy" id="1358"/>
    <lineage>
        <taxon>Bacteria</taxon>
        <taxon>Bacillati</taxon>
        <taxon>Bacillota</taxon>
        <taxon>Bacilli</taxon>
        <taxon>Lactobacillales</taxon>
        <taxon>Streptococcaceae</taxon>
        <taxon>Lactococcus</taxon>
    </lineage>
</organism>
<proteinExistence type="inferred from homology"/>
<dbReference type="EC" id="2.1.1.37" evidence="1"/>
<protein>
    <recommendedName>
        <fullName evidence="1">DNA (cytosine-5-)-methyltransferase</fullName>
        <ecNumber evidence="1">2.1.1.37</ecNumber>
    </recommendedName>
</protein>
<dbReference type="GO" id="GO:0003886">
    <property type="term" value="F:DNA (cytosine-5-)-methyltransferase activity"/>
    <property type="evidence" value="ECO:0007669"/>
    <property type="project" value="UniProtKB-EC"/>
</dbReference>
<dbReference type="GO" id="GO:0044027">
    <property type="term" value="P:negative regulation of gene expression via chromosomal CpG island methylation"/>
    <property type="evidence" value="ECO:0007669"/>
    <property type="project" value="TreeGrafter"/>
</dbReference>
<dbReference type="PROSITE" id="PS51679">
    <property type="entry name" value="SAM_MT_C5"/>
    <property type="match status" value="1"/>
</dbReference>
<evidence type="ECO:0000313" key="8">
    <source>
        <dbReference type="Proteomes" id="UP000285859"/>
    </source>
</evidence>
<dbReference type="Gene3D" id="3.90.120.10">
    <property type="entry name" value="DNA Methylase, subunit A, domain 2"/>
    <property type="match status" value="1"/>
</dbReference>
<evidence type="ECO:0000256" key="4">
    <source>
        <dbReference type="ARBA" id="ARBA00022691"/>
    </source>
</evidence>
<name>A0A443L420_9LACT</name>
<keyword evidence="2 6" id="KW-0489">Methyltransferase</keyword>
<dbReference type="NCBIfam" id="TIGR00675">
    <property type="entry name" value="dcm"/>
    <property type="match status" value="1"/>
</dbReference>
<dbReference type="GO" id="GO:0032259">
    <property type="term" value="P:methylation"/>
    <property type="evidence" value="ECO:0007669"/>
    <property type="project" value="UniProtKB-KW"/>
</dbReference>
<dbReference type="PANTHER" id="PTHR10629:SF52">
    <property type="entry name" value="DNA (CYTOSINE-5)-METHYLTRANSFERASE 1"/>
    <property type="match status" value="1"/>
</dbReference>
<dbReference type="EMBL" id="SAXH01000037">
    <property type="protein sequence ID" value="RWR43914.1"/>
    <property type="molecule type" value="Genomic_DNA"/>
</dbReference>
<sequence>MKNKRINGMSLFSSSGIGEYYLARAGIDVVVANELIPRRGELYRKIYPNHEMVVGDIMQADVFDKIRDIALENKVDFMIASPPCQGISVAGKNRKIEEMAEDERNYLITRVVKMIHEVRPSYVIIENVPLLLKLKLFVEGELLTVEEILEKEFSKDYSIDYGVFDTSDYGTPQVRKRAIIRLYKKGLKWDLPEKSTEKVTVREAIGNLPSLEAGEQSEIKWHYGRKHDENQVLWMKHTPTGHSAFENDEFYPKKKDGTPVKGYQSSYRRIKWDEPSPTITIRNDAISSQRNVHPGNLLEDGTYSDARVLSILELMRLTGLPDNWPIPDDTSEILVRQVLGECIPPLLIEALVKEI</sequence>
<dbReference type="GO" id="GO:0009307">
    <property type="term" value="P:DNA restriction-modification system"/>
    <property type="evidence" value="ECO:0007669"/>
    <property type="project" value="UniProtKB-KW"/>
</dbReference>
<dbReference type="InterPro" id="IPR029063">
    <property type="entry name" value="SAM-dependent_MTases_sf"/>
</dbReference>
<dbReference type="InterPro" id="IPR001525">
    <property type="entry name" value="C5_MeTfrase"/>
</dbReference>
<dbReference type="Pfam" id="PF00145">
    <property type="entry name" value="DNA_methylase"/>
    <property type="match status" value="1"/>
</dbReference>
<evidence type="ECO:0000256" key="3">
    <source>
        <dbReference type="ARBA" id="ARBA00022679"/>
    </source>
</evidence>
<keyword evidence="4 6" id="KW-0949">S-adenosyl-L-methionine</keyword>
<dbReference type="RefSeq" id="WP_128268155.1">
    <property type="nucleotide sequence ID" value="NZ_JACCJA010000037.1"/>
</dbReference>
<comment type="caution">
    <text evidence="7">The sequence shown here is derived from an EMBL/GenBank/DDBJ whole genome shotgun (WGS) entry which is preliminary data.</text>
</comment>
<evidence type="ECO:0000256" key="1">
    <source>
        <dbReference type="ARBA" id="ARBA00011975"/>
    </source>
</evidence>
<evidence type="ECO:0000256" key="5">
    <source>
        <dbReference type="ARBA" id="ARBA00022747"/>
    </source>
</evidence>
<dbReference type="Gene3D" id="3.40.50.150">
    <property type="entry name" value="Vaccinia Virus protein VP39"/>
    <property type="match status" value="1"/>
</dbReference>
<dbReference type="GO" id="GO:0003677">
    <property type="term" value="F:DNA binding"/>
    <property type="evidence" value="ECO:0007669"/>
    <property type="project" value="TreeGrafter"/>
</dbReference>
<keyword evidence="5" id="KW-0680">Restriction system</keyword>
<evidence type="ECO:0000256" key="2">
    <source>
        <dbReference type="ARBA" id="ARBA00022603"/>
    </source>
</evidence>
<accession>A0A443L420</accession>
<dbReference type="AlphaFoldDB" id="A0A443L420"/>
<dbReference type="PANTHER" id="PTHR10629">
    <property type="entry name" value="CYTOSINE-SPECIFIC METHYLTRANSFERASE"/>
    <property type="match status" value="1"/>
</dbReference>
<keyword evidence="3 6" id="KW-0808">Transferase</keyword>
<feature type="active site" evidence="6">
    <location>
        <position position="84"/>
    </location>
</feature>
<comment type="similarity">
    <text evidence="6">Belongs to the class I-like SAM-binding methyltransferase superfamily. C5-methyltransferase family.</text>
</comment>
<gene>
    <name evidence="7" type="primary">dcm</name>
    <name evidence="7" type="ORF">EO246_12410</name>
</gene>
<evidence type="ECO:0000313" key="7">
    <source>
        <dbReference type="EMBL" id="RWR43914.1"/>
    </source>
</evidence>
<reference evidence="7 8" key="1">
    <citation type="submission" date="2019-01" db="EMBL/GenBank/DDBJ databases">
        <title>Whole genome sequence of Lactococcus lactis isolated from cow milk.</title>
        <authorList>
            <person name="Sundararaman A."/>
            <person name="Tamang J.-P."/>
            <person name="Halami P."/>
        </authorList>
    </citation>
    <scope>NUCLEOTIDE SEQUENCE [LARGE SCALE GENOMIC DNA]</scope>
    <source>
        <strain evidence="7 8">C2D</strain>
    </source>
</reference>
<dbReference type="InterPro" id="IPR050390">
    <property type="entry name" value="C5-Methyltransferase"/>
</dbReference>